<keyword evidence="1" id="KW-0472">Membrane</keyword>
<accession>A0ABP7ZVU4</accession>
<organism evidence="2 3">
    <name type="scientific">Gryllotalpicola koreensis</name>
    <dbReference type="NCBI Taxonomy" id="993086"/>
    <lineage>
        <taxon>Bacteria</taxon>
        <taxon>Bacillati</taxon>
        <taxon>Actinomycetota</taxon>
        <taxon>Actinomycetes</taxon>
        <taxon>Micrococcales</taxon>
        <taxon>Microbacteriaceae</taxon>
        <taxon>Gryllotalpicola</taxon>
    </lineage>
</organism>
<dbReference type="RefSeq" id="WP_344752291.1">
    <property type="nucleotide sequence ID" value="NZ_BAABBW010000002.1"/>
</dbReference>
<keyword evidence="1" id="KW-0812">Transmembrane</keyword>
<dbReference type="Pfam" id="PF12730">
    <property type="entry name" value="ABC2_membrane_4"/>
    <property type="match status" value="1"/>
</dbReference>
<protein>
    <submittedName>
        <fullName evidence="2">ABC transporter permease</fullName>
    </submittedName>
</protein>
<feature type="transmembrane region" description="Helical" evidence="1">
    <location>
        <begin position="171"/>
        <end position="196"/>
    </location>
</feature>
<evidence type="ECO:0000313" key="2">
    <source>
        <dbReference type="EMBL" id="GAA4171534.1"/>
    </source>
</evidence>
<feature type="transmembrane region" description="Helical" evidence="1">
    <location>
        <begin position="80"/>
        <end position="106"/>
    </location>
</feature>
<evidence type="ECO:0000256" key="1">
    <source>
        <dbReference type="SAM" id="Phobius"/>
    </source>
</evidence>
<proteinExistence type="predicted"/>
<keyword evidence="3" id="KW-1185">Reference proteome</keyword>
<dbReference type="PANTHER" id="PTHR37305:SF1">
    <property type="entry name" value="MEMBRANE PROTEIN"/>
    <property type="match status" value="1"/>
</dbReference>
<keyword evidence="1" id="KW-1133">Transmembrane helix</keyword>
<feature type="transmembrane region" description="Helical" evidence="1">
    <location>
        <begin position="127"/>
        <end position="151"/>
    </location>
</feature>
<feature type="transmembrane region" description="Helical" evidence="1">
    <location>
        <begin position="203"/>
        <end position="224"/>
    </location>
</feature>
<reference evidence="3" key="1">
    <citation type="journal article" date="2019" name="Int. J. Syst. Evol. Microbiol.">
        <title>The Global Catalogue of Microorganisms (GCM) 10K type strain sequencing project: providing services to taxonomists for standard genome sequencing and annotation.</title>
        <authorList>
            <consortium name="The Broad Institute Genomics Platform"/>
            <consortium name="The Broad Institute Genome Sequencing Center for Infectious Disease"/>
            <person name="Wu L."/>
            <person name="Ma J."/>
        </authorList>
    </citation>
    <scope>NUCLEOTIDE SEQUENCE [LARGE SCALE GENOMIC DNA]</scope>
    <source>
        <strain evidence="3">JCM 17591</strain>
    </source>
</reference>
<feature type="transmembrane region" description="Helical" evidence="1">
    <location>
        <begin position="41"/>
        <end position="60"/>
    </location>
</feature>
<dbReference type="Proteomes" id="UP001501079">
    <property type="component" value="Unassembled WGS sequence"/>
</dbReference>
<sequence length="304" mass="31318">MTTATAPTQSNALAGLDNIRLSFPRLVRSEWIKLRSIRSTMWCFGILFVLNIGFPILIASVGNFGGTSNPHLTGDSAGTIAVTVVTLGVNFTSLVVGVLGVLIISGEYATGMIRSTFTADPRRLGAFFAKALVLAVATFVVSAVSTWIAALAVHPILGRQNVDFSLSDSKIFLPILGSSVYVVLIALLAFGIGSLVRVSAGGIAITLGLLLVAPLILQILSALLSGTHWPADVSAFLPSNAGGQLFAYASDASTAAQTTGGGQTTVSATSDTISLNGWQGFGVLGAEVLAVGIAAITLLKRRDA</sequence>
<comment type="caution">
    <text evidence="2">The sequence shown here is derived from an EMBL/GenBank/DDBJ whole genome shotgun (WGS) entry which is preliminary data.</text>
</comment>
<evidence type="ECO:0000313" key="3">
    <source>
        <dbReference type="Proteomes" id="UP001501079"/>
    </source>
</evidence>
<dbReference type="PANTHER" id="PTHR37305">
    <property type="entry name" value="INTEGRAL MEMBRANE PROTEIN-RELATED"/>
    <property type="match status" value="1"/>
</dbReference>
<gene>
    <name evidence="2" type="ORF">GCM10022287_10990</name>
</gene>
<dbReference type="EMBL" id="BAABBW010000002">
    <property type="protein sequence ID" value="GAA4171534.1"/>
    <property type="molecule type" value="Genomic_DNA"/>
</dbReference>
<feature type="transmembrane region" description="Helical" evidence="1">
    <location>
        <begin position="278"/>
        <end position="299"/>
    </location>
</feature>
<name>A0ABP7ZVU4_9MICO</name>